<evidence type="ECO:0000313" key="3">
    <source>
        <dbReference type="EMBL" id="MFC3703874.1"/>
    </source>
</evidence>
<gene>
    <name evidence="3" type="ORF">ACFOOL_03785</name>
</gene>
<feature type="transmembrane region" description="Helical" evidence="2">
    <location>
        <begin position="33"/>
        <end position="53"/>
    </location>
</feature>
<evidence type="ECO:0008006" key="5">
    <source>
        <dbReference type="Google" id="ProtNLM"/>
    </source>
</evidence>
<organism evidence="3 4">
    <name type="scientific">Devosia honganensis</name>
    <dbReference type="NCBI Taxonomy" id="1610527"/>
    <lineage>
        <taxon>Bacteria</taxon>
        <taxon>Pseudomonadati</taxon>
        <taxon>Pseudomonadota</taxon>
        <taxon>Alphaproteobacteria</taxon>
        <taxon>Hyphomicrobiales</taxon>
        <taxon>Devosiaceae</taxon>
        <taxon>Devosia</taxon>
    </lineage>
</organism>
<comment type="caution">
    <text evidence="3">The sequence shown here is derived from an EMBL/GenBank/DDBJ whole genome shotgun (WGS) entry which is preliminary data.</text>
</comment>
<dbReference type="EMBL" id="JBHRYD010000001">
    <property type="protein sequence ID" value="MFC3703874.1"/>
    <property type="molecule type" value="Genomic_DNA"/>
</dbReference>
<accession>A0ABV7WYG1</accession>
<keyword evidence="4" id="KW-1185">Reference proteome</keyword>
<reference evidence="4" key="1">
    <citation type="journal article" date="2019" name="Int. J. Syst. Evol. Microbiol.">
        <title>The Global Catalogue of Microorganisms (GCM) 10K type strain sequencing project: providing services to taxonomists for standard genome sequencing and annotation.</title>
        <authorList>
            <consortium name="The Broad Institute Genomics Platform"/>
            <consortium name="The Broad Institute Genome Sequencing Center for Infectious Disease"/>
            <person name="Wu L."/>
            <person name="Ma J."/>
        </authorList>
    </citation>
    <scope>NUCLEOTIDE SEQUENCE [LARGE SCALE GENOMIC DNA]</scope>
    <source>
        <strain evidence="4">KCTC 42281</strain>
    </source>
</reference>
<protein>
    <recommendedName>
        <fullName evidence="5">ABC transporter permease</fullName>
    </recommendedName>
</protein>
<evidence type="ECO:0000313" key="4">
    <source>
        <dbReference type="Proteomes" id="UP001595613"/>
    </source>
</evidence>
<proteinExistence type="predicted"/>
<evidence type="ECO:0000256" key="1">
    <source>
        <dbReference type="SAM" id="MobiDB-lite"/>
    </source>
</evidence>
<keyword evidence="2" id="KW-0472">Membrane</keyword>
<keyword evidence="2" id="KW-0812">Transmembrane</keyword>
<dbReference type="RefSeq" id="WP_380094994.1">
    <property type="nucleotide sequence ID" value="NZ_JBHRYD010000001.1"/>
</dbReference>
<dbReference type="Proteomes" id="UP001595613">
    <property type="component" value="Unassembled WGS sequence"/>
</dbReference>
<sequence length="54" mass="5667">MNNMQTPPGIGPRPALPARRSAPRTSGMTPDRIFFGALVLALCLAIFIVMIGAG</sequence>
<feature type="region of interest" description="Disordered" evidence="1">
    <location>
        <begin position="1"/>
        <end position="26"/>
    </location>
</feature>
<keyword evidence="2" id="KW-1133">Transmembrane helix</keyword>
<name>A0ABV7WYG1_9HYPH</name>
<evidence type="ECO:0000256" key="2">
    <source>
        <dbReference type="SAM" id="Phobius"/>
    </source>
</evidence>